<protein>
    <submittedName>
        <fullName evidence="2">NADH dehydrogenase subunit 4L</fullName>
    </submittedName>
</protein>
<keyword evidence="1" id="KW-1133">Transmembrane helix</keyword>
<keyword evidence="2" id="KW-0496">Mitochondrion</keyword>
<dbReference type="EMBL" id="PP988072">
    <property type="protein sequence ID" value="XDF22622.1"/>
    <property type="molecule type" value="Genomic_DNA"/>
</dbReference>
<geneLocation type="mitochondrion" evidence="2"/>
<sequence>MFLYLWLSVMLVFITYSRWLLMALLVLEIMTFFILFLMSYYLSSFMLSDFMLLCFFSVFVMEGVIALAGLIMLVSFSGSDYLSSSSILKC</sequence>
<keyword evidence="1" id="KW-0472">Membrane</keyword>
<evidence type="ECO:0000313" key="2">
    <source>
        <dbReference type="EMBL" id="XDF22622.1"/>
    </source>
</evidence>
<feature type="transmembrane region" description="Helical" evidence="1">
    <location>
        <begin position="50"/>
        <end position="76"/>
    </location>
</feature>
<reference evidence="2" key="1">
    <citation type="submission" date="2024-07" db="EMBL/GenBank/DDBJ databases">
        <title>Complete of mitochondrial genome sequence and phylogenetic analysis of Asplanchna Sp. (Rotifera, Asplanchnidae).</title>
        <authorList>
            <person name="Cheng S."/>
            <person name="He R."/>
        </authorList>
    </citation>
    <scope>NUCLEOTIDE SEQUENCE</scope>
</reference>
<dbReference type="Gene3D" id="1.10.287.3510">
    <property type="match status" value="1"/>
</dbReference>
<accession>A0AB39A6G6</accession>
<dbReference type="AlphaFoldDB" id="A0AB39A6G6"/>
<organism evidence="2">
    <name type="scientific">Asplanchna sp</name>
    <dbReference type="NCBI Taxonomy" id="3231738"/>
    <lineage>
        <taxon>Eukaryota</taxon>
        <taxon>Metazoa</taxon>
        <taxon>Spiralia</taxon>
        <taxon>Gnathifera</taxon>
        <taxon>Rotifera</taxon>
        <taxon>Eurotatoria</taxon>
        <taxon>Monogononta</taxon>
        <taxon>Pseudotrocha</taxon>
        <taxon>Ploima</taxon>
        <taxon>Asplanchnidae</taxon>
        <taxon>Asplanchna</taxon>
    </lineage>
</organism>
<feature type="transmembrane region" description="Helical" evidence="1">
    <location>
        <begin position="20"/>
        <end position="43"/>
    </location>
</feature>
<keyword evidence="1" id="KW-0812">Transmembrane</keyword>
<name>A0AB39A6G6_9BILA</name>
<evidence type="ECO:0000256" key="1">
    <source>
        <dbReference type="SAM" id="Phobius"/>
    </source>
</evidence>
<gene>
    <name evidence="2" type="primary">ND4L</name>
</gene>
<proteinExistence type="predicted"/>